<dbReference type="Gene3D" id="1.25.40.10">
    <property type="entry name" value="Tetratricopeptide repeat domain"/>
    <property type="match status" value="1"/>
</dbReference>
<evidence type="ECO:0008006" key="3">
    <source>
        <dbReference type="Google" id="ProtNLM"/>
    </source>
</evidence>
<gene>
    <name evidence="1" type="ORF">BO83DRAFT_378445</name>
</gene>
<comment type="caution">
    <text evidence="1">The sequence shown here is derived from an EMBL/GenBank/DDBJ whole genome shotgun (WGS) entry which is preliminary data.</text>
</comment>
<dbReference type="OrthoDB" id="445564at2759"/>
<dbReference type="GeneID" id="37053215"/>
<dbReference type="RefSeq" id="XP_025388176.1">
    <property type="nucleotide sequence ID" value="XM_025531253.1"/>
</dbReference>
<sequence>MASPDLEAATALKVQGNKAFAEHEWPTAIDFYTRAIEKYDKEPSFFSNRAQVGGATVG</sequence>
<dbReference type="AlphaFoldDB" id="A0A317VKE0"/>
<dbReference type="SUPFAM" id="SSF48452">
    <property type="entry name" value="TPR-like"/>
    <property type="match status" value="1"/>
</dbReference>
<reference evidence="1" key="1">
    <citation type="submission" date="2016-12" db="EMBL/GenBank/DDBJ databases">
        <title>The genomes of Aspergillus section Nigri reveals drivers in fungal speciation.</title>
        <authorList>
            <consortium name="DOE Joint Genome Institute"/>
            <person name="Vesth T.C."/>
            <person name="Nybo J."/>
            <person name="Theobald S."/>
            <person name="Brandl J."/>
            <person name="Frisvad J.C."/>
            <person name="Nielsen K.F."/>
            <person name="Lyhne E.K."/>
            <person name="Kogle M.E."/>
            <person name="Kuo A."/>
            <person name="Riley R."/>
            <person name="Clum A."/>
            <person name="Nolan M."/>
            <person name="Lipzen A."/>
            <person name="Salamov A."/>
            <person name="Henrissat B."/>
            <person name="Wiebenga A."/>
            <person name="De vries R.P."/>
            <person name="Grigoriev I.V."/>
            <person name="Mortensen U.H."/>
            <person name="Andersen M.R."/>
            <person name="Baker S.E."/>
        </authorList>
    </citation>
    <scope>NUCLEOTIDE SEQUENCE</scope>
    <source>
        <strain evidence="1">CBS 122712</strain>
    </source>
</reference>
<proteinExistence type="predicted"/>
<dbReference type="VEuPathDB" id="FungiDB:BO83DRAFT_378445"/>
<organism evidence="1 2">
    <name type="scientific">Aspergillus eucalypticola (strain CBS 122712 / IBT 29274)</name>
    <dbReference type="NCBI Taxonomy" id="1448314"/>
    <lineage>
        <taxon>Eukaryota</taxon>
        <taxon>Fungi</taxon>
        <taxon>Dikarya</taxon>
        <taxon>Ascomycota</taxon>
        <taxon>Pezizomycotina</taxon>
        <taxon>Eurotiomycetes</taxon>
        <taxon>Eurotiomycetidae</taxon>
        <taxon>Eurotiales</taxon>
        <taxon>Aspergillaceae</taxon>
        <taxon>Aspergillus</taxon>
        <taxon>Aspergillus subgen. Circumdati</taxon>
    </lineage>
</organism>
<dbReference type="Proteomes" id="UP000246171">
    <property type="component" value="Unassembled WGS sequence"/>
</dbReference>
<protein>
    <recommendedName>
        <fullName evidence="3">TPR-like protein</fullName>
    </recommendedName>
</protein>
<evidence type="ECO:0000313" key="1">
    <source>
        <dbReference type="EMBL" id="PWY73372.1"/>
    </source>
</evidence>
<accession>A0A317VKE0</accession>
<keyword evidence="2" id="KW-1185">Reference proteome</keyword>
<dbReference type="InterPro" id="IPR011990">
    <property type="entry name" value="TPR-like_helical_dom_sf"/>
</dbReference>
<evidence type="ECO:0000313" key="2">
    <source>
        <dbReference type="Proteomes" id="UP000246171"/>
    </source>
</evidence>
<dbReference type="EMBL" id="MSFU01000012">
    <property type="protein sequence ID" value="PWY73372.1"/>
    <property type="molecule type" value="Genomic_DNA"/>
</dbReference>
<name>A0A317VKE0_ASPEC</name>